<evidence type="ECO:0000256" key="2">
    <source>
        <dbReference type="SAM" id="Phobius"/>
    </source>
</evidence>
<dbReference type="SUPFAM" id="SSF57184">
    <property type="entry name" value="Growth factor receptor domain"/>
    <property type="match status" value="1"/>
</dbReference>
<feature type="region of interest" description="Disordered" evidence="1">
    <location>
        <begin position="964"/>
        <end position="987"/>
    </location>
</feature>
<keyword evidence="3" id="KW-0732">Signal</keyword>
<evidence type="ECO:0000256" key="1">
    <source>
        <dbReference type="SAM" id="MobiDB-lite"/>
    </source>
</evidence>
<proteinExistence type="predicted"/>
<dbReference type="Pfam" id="PF07699">
    <property type="entry name" value="Ephrin_rec_like"/>
    <property type="match status" value="1"/>
</dbReference>
<dbReference type="EMBL" id="CAXLJL010000078">
    <property type="protein sequence ID" value="CAL5130920.1"/>
    <property type="molecule type" value="Genomic_DNA"/>
</dbReference>
<reference evidence="5" key="1">
    <citation type="submission" date="2024-06" db="EMBL/GenBank/DDBJ databases">
        <authorList>
            <person name="Liu X."/>
            <person name="Lenzi L."/>
            <person name="Haldenby T S."/>
            <person name="Uol C."/>
        </authorList>
    </citation>
    <scope>NUCLEOTIDE SEQUENCE</scope>
</reference>
<evidence type="ECO:0000313" key="5">
    <source>
        <dbReference type="EMBL" id="CAL5130920.1"/>
    </source>
</evidence>
<evidence type="ECO:0000313" key="6">
    <source>
        <dbReference type="Proteomes" id="UP001497525"/>
    </source>
</evidence>
<keyword evidence="2" id="KW-1133">Transmembrane helix</keyword>
<name>A0AAV2T3B6_CALDB</name>
<comment type="caution">
    <text evidence="5">The sequence shown here is derived from an EMBL/GenBank/DDBJ whole genome shotgun (WGS) entry which is preliminary data.</text>
</comment>
<evidence type="ECO:0000259" key="4">
    <source>
        <dbReference type="Pfam" id="PF07699"/>
    </source>
</evidence>
<dbReference type="InterPro" id="IPR009030">
    <property type="entry name" value="Growth_fac_rcpt_cys_sf"/>
</dbReference>
<dbReference type="AlphaFoldDB" id="A0AAV2T3B6"/>
<dbReference type="Proteomes" id="UP001497525">
    <property type="component" value="Unassembled WGS sequence"/>
</dbReference>
<feature type="domain" description="Tyrosine-protein kinase ephrin type A/B receptor-like" evidence="4">
    <location>
        <begin position="795"/>
        <end position="833"/>
    </location>
</feature>
<accession>A0AAV2T3B6</accession>
<dbReference type="InterPro" id="IPR011641">
    <property type="entry name" value="Tyr-kin_ephrin_A/B_rcpt-like"/>
</dbReference>
<keyword evidence="2" id="KW-0812">Transmembrane</keyword>
<keyword evidence="2" id="KW-0472">Membrane</keyword>
<organism evidence="5 6">
    <name type="scientific">Calicophoron daubneyi</name>
    <name type="common">Rumen fluke</name>
    <name type="synonym">Paramphistomum daubneyi</name>
    <dbReference type="NCBI Taxonomy" id="300641"/>
    <lineage>
        <taxon>Eukaryota</taxon>
        <taxon>Metazoa</taxon>
        <taxon>Spiralia</taxon>
        <taxon>Lophotrochozoa</taxon>
        <taxon>Platyhelminthes</taxon>
        <taxon>Trematoda</taxon>
        <taxon>Digenea</taxon>
        <taxon>Plagiorchiida</taxon>
        <taxon>Pronocephalata</taxon>
        <taxon>Paramphistomoidea</taxon>
        <taxon>Paramphistomidae</taxon>
        <taxon>Calicophoron</taxon>
    </lineage>
</organism>
<dbReference type="SMART" id="SM01411">
    <property type="entry name" value="Ephrin_rec_like"/>
    <property type="match status" value="1"/>
</dbReference>
<evidence type="ECO:0000256" key="3">
    <source>
        <dbReference type="SAM" id="SignalP"/>
    </source>
</evidence>
<dbReference type="Gene3D" id="2.10.50.10">
    <property type="entry name" value="Tumor Necrosis Factor Receptor, subunit A, domain 2"/>
    <property type="match status" value="1"/>
</dbReference>
<feature type="signal peptide" evidence="3">
    <location>
        <begin position="1"/>
        <end position="28"/>
    </location>
</feature>
<feature type="chain" id="PRO_5043988128" description="Tyrosine-protein kinase ephrin type A/B receptor-like domain-containing protein" evidence="3">
    <location>
        <begin position="29"/>
        <end position="987"/>
    </location>
</feature>
<feature type="transmembrane region" description="Helical" evidence="2">
    <location>
        <begin position="897"/>
        <end position="916"/>
    </location>
</feature>
<protein>
    <recommendedName>
        <fullName evidence="4">Tyrosine-protein kinase ephrin type A/B receptor-like domain-containing protein</fullName>
    </recommendedName>
</protein>
<gene>
    <name evidence="5" type="ORF">CDAUBV1_LOCUS3123</name>
</gene>
<sequence>MRWKMRAVSRKLVLRTFLWLCLVRPSSLVGSTGSKCTDEDFQKDMERTKRTVVTATTGLLPPIPQSVHLWPTETTVLAHKLKMPTSPNKVWLYQPEDSAESEAHYVDSAFHCIEIGTKREETISTETYWLTTGKSGTYWFTEYENGTMGKSTQEKGELYVVLATFIVSAMKPASIGLTLRVTSYEPRIDCKGSDGKVKWVLNALQSIRMFRSVRIDKAMLDGDLSESEIVKSECYPLPDDDYPLQIMAYYNIDRARIAPGGILVDDERPWNLKAEVPDGIEIKKSATIKLPHPFGGGTRIRLSNFNLPPDIGLQFELKTRSEEGESEGFWGPGMVDPPFPDEQVLPYDFATVTLDDKTLRKYCADENDHIEWMLIEPYYGRIRTATGYLIAMNVKDKWINGEFLTELVVRLLGNENHTMVIPKISFEVPAHPEDIYEIIQVLRAPHPLPGATPKWGRACLSTEHGFSTSSYYINLRHPKECIDLDDKKYNVRKKTGGPRSGLISYSIRMLYDDFGYELEDAKGFVTGHIQMVSYSRQAQQSDGHCLPRLTPTTGEIMRLGWLVDARTGDLQYLSRWEGFWVNHYPVNDSSFNINLDYLNRLGYSKTHCGPERTEMDFVYDLETHRLRVVANDTNSVLVNATLNKHPIWLGLEMFTDPTVECEGCFVYVHIDRRAVRHRYQMRRPMVNSATNDWHQIHFPRQADALALNIQTVKVIQTLPFRSAMLPSPANLQRRLLKLTRKLANPLGLSIAVLGAASICQPGQFMSYGTPAVCVNCPPGTKAMKYDQQSYFPVYLCEVCPIGTYQHKAGQPDCTPCKKGMTTPSKGSWTRKNCVPNVTEDVFVTKTRAILKSGEPYKMVELASESSEQTYDWTKDEEEEYQTMEGPSELNMVSTSRLVFNMIILVLLLGCIMAFVVTSKGYMLVWISDKARHRPSAYGTSGISISSLSSSNRPSLWKRLSSNMTRKISQKTNNQAEQSLTTAPQKTD</sequence>